<dbReference type="EMBL" id="SMKU01000143">
    <property type="protein sequence ID" value="TDD81063.1"/>
    <property type="molecule type" value="Genomic_DNA"/>
</dbReference>
<accession>A0A4R5B7K2</accession>
<evidence type="ECO:0008006" key="4">
    <source>
        <dbReference type="Google" id="ProtNLM"/>
    </source>
</evidence>
<evidence type="ECO:0000256" key="1">
    <source>
        <dbReference type="SAM" id="SignalP"/>
    </source>
</evidence>
<comment type="caution">
    <text evidence="2">The sequence shown here is derived from an EMBL/GenBank/DDBJ whole genome shotgun (WGS) entry which is preliminary data.</text>
</comment>
<dbReference type="AlphaFoldDB" id="A0A4R5B7K2"/>
<feature type="chain" id="PRO_5038488259" description="Secreted protein" evidence="1">
    <location>
        <begin position="40"/>
        <end position="144"/>
    </location>
</feature>
<dbReference type="OrthoDB" id="3479263at2"/>
<name>A0A4R5B7K2_9ACTN</name>
<reference evidence="2 3" key="1">
    <citation type="submission" date="2019-03" db="EMBL/GenBank/DDBJ databases">
        <title>Draft genome sequences of novel Actinobacteria.</title>
        <authorList>
            <person name="Sahin N."/>
            <person name="Ay H."/>
            <person name="Saygin H."/>
        </authorList>
    </citation>
    <scope>NUCLEOTIDE SEQUENCE [LARGE SCALE GENOMIC DNA]</scope>
    <source>
        <strain evidence="2 3">H3C3</strain>
    </source>
</reference>
<dbReference type="Proteomes" id="UP000294513">
    <property type="component" value="Unassembled WGS sequence"/>
</dbReference>
<gene>
    <name evidence="2" type="ORF">E1298_24770</name>
</gene>
<evidence type="ECO:0000313" key="2">
    <source>
        <dbReference type="EMBL" id="TDD81063.1"/>
    </source>
</evidence>
<sequence length="144" mass="15608">MVRRQALHHRSPRTRLAALAVTGLTSAALITVPAATARAASPCWDAGFSRTTPWGYTARAFYCRNVSPTPVYGAATYGSGQVGTLNTATSWFLCKFDGGENNGSPAHPTRWIYTQADTPANTWGYVPDKKVYSETDAIGNWCFL</sequence>
<protein>
    <recommendedName>
        <fullName evidence="4">Secreted protein</fullName>
    </recommendedName>
</protein>
<feature type="signal peptide" evidence="1">
    <location>
        <begin position="1"/>
        <end position="39"/>
    </location>
</feature>
<organism evidence="2 3">
    <name type="scientific">Actinomadura rubrisoli</name>
    <dbReference type="NCBI Taxonomy" id="2530368"/>
    <lineage>
        <taxon>Bacteria</taxon>
        <taxon>Bacillati</taxon>
        <taxon>Actinomycetota</taxon>
        <taxon>Actinomycetes</taxon>
        <taxon>Streptosporangiales</taxon>
        <taxon>Thermomonosporaceae</taxon>
        <taxon>Actinomadura</taxon>
    </lineage>
</organism>
<keyword evidence="3" id="KW-1185">Reference proteome</keyword>
<proteinExistence type="predicted"/>
<keyword evidence="1" id="KW-0732">Signal</keyword>
<evidence type="ECO:0000313" key="3">
    <source>
        <dbReference type="Proteomes" id="UP000294513"/>
    </source>
</evidence>